<dbReference type="InterPro" id="IPR022048">
    <property type="entry name" value="Envelope_fusion-like"/>
</dbReference>
<dbReference type="Pfam" id="PF12259">
    <property type="entry name" value="Baculo_F"/>
    <property type="match status" value="1"/>
</dbReference>
<gene>
    <name evidence="1" type="ORF">OBRU01_13134</name>
</gene>
<dbReference type="EMBL" id="JTDY01005693">
    <property type="protein sequence ID" value="KOB66742.1"/>
    <property type="molecule type" value="Genomic_DNA"/>
</dbReference>
<keyword evidence="1" id="KW-0261">Viral envelope protein</keyword>
<dbReference type="STRING" id="104452.A0A0L7KU11"/>
<comment type="caution">
    <text evidence="1">The sequence shown here is derived from an EMBL/GenBank/DDBJ whole genome shotgun (WGS) entry which is preliminary data.</text>
</comment>
<proteinExistence type="predicted"/>
<dbReference type="AlphaFoldDB" id="A0A0L7KU11"/>
<reference evidence="1 2" key="1">
    <citation type="journal article" date="2015" name="Genome Biol. Evol.">
        <title>The genome of winter moth (Operophtera brumata) provides a genomic perspective on sexual dimorphism and phenology.</title>
        <authorList>
            <person name="Derks M.F."/>
            <person name="Smit S."/>
            <person name="Salis L."/>
            <person name="Schijlen E."/>
            <person name="Bossers A."/>
            <person name="Mateman C."/>
            <person name="Pijl A.S."/>
            <person name="de Ridder D."/>
            <person name="Groenen M.A."/>
            <person name="Visser M.E."/>
            <person name="Megens H.J."/>
        </authorList>
    </citation>
    <scope>NUCLEOTIDE SEQUENCE [LARGE SCALE GENOMIC DNA]</scope>
    <source>
        <strain evidence="1">WM2013NL</strain>
        <tissue evidence="1">Head and thorax</tissue>
    </source>
</reference>
<dbReference type="Proteomes" id="UP000037510">
    <property type="component" value="Unassembled WGS sequence"/>
</dbReference>
<protein>
    <submittedName>
        <fullName evidence="1">Envelope protein</fullName>
    </submittedName>
</protein>
<name>A0A0L7KU11_OPEBR</name>
<organism evidence="1 2">
    <name type="scientific">Operophtera brumata</name>
    <name type="common">Winter moth</name>
    <name type="synonym">Phalaena brumata</name>
    <dbReference type="NCBI Taxonomy" id="104452"/>
    <lineage>
        <taxon>Eukaryota</taxon>
        <taxon>Metazoa</taxon>
        <taxon>Ecdysozoa</taxon>
        <taxon>Arthropoda</taxon>
        <taxon>Hexapoda</taxon>
        <taxon>Insecta</taxon>
        <taxon>Pterygota</taxon>
        <taxon>Neoptera</taxon>
        <taxon>Endopterygota</taxon>
        <taxon>Lepidoptera</taxon>
        <taxon>Glossata</taxon>
        <taxon>Ditrysia</taxon>
        <taxon>Geometroidea</taxon>
        <taxon>Geometridae</taxon>
        <taxon>Larentiinae</taxon>
        <taxon>Operophtera</taxon>
    </lineage>
</organism>
<keyword evidence="2" id="KW-1185">Reference proteome</keyword>
<keyword evidence="1" id="KW-0946">Virion</keyword>
<evidence type="ECO:0000313" key="2">
    <source>
        <dbReference type="Proteomes" id="UP000037510"/>
    </source>
</evidence>
<accession>A0A0L7KU11</accession>
<evidence type="ECO:0000313" key="1">
    <source>
        <dbReference type="EMBL" id="KOB66742.1"/>
    </source>
</evidence>
<sequence length="373" mass="42349">MDSTTCFNTLQPLDSLYKDILRDFDSISHLVSNHPSKRSAWFSGVGVVFKHIFGTLDEDDAKSYNNAIQKLSNTDTKLAKLNDVVDKVTASLNNVFNSALNVLQSSLLTLSFKVEDFLNSILFVRSNTIHPSILTPHQLYKDIVSNLKIVPKYRDFPVNLDLSNIHIIMNTADLVCYYLDGKFVFVIKIPLVDALEYNLYKNIPLPTPHVTGNPNSFAMILPSEEYLALSKDKSLFVLLNNLKSCKITFVRNYVCEVADVSTVSGNPSCEIEIITKATTSLPENCQFRFVHGNIDIWHKLNNEKWIFVQSKPTKISIECNNNIKTSEIIISGTVYFCKKNKYSKKLFLKSDKTEETNDSDIELKSNQPRLRIE</sequence>